<keyword evidence="1" id="KW-0812">Transmembrane</keyword>
<feature type="transmembrane region" description="Helical" evidence="1">
    <location>
        <begin position="50"/>
        <end position="77"/>
    </location>
</feature>
<keyword evidence="1" id="KW-1133">Transmembrane helix</keyword>
<evidence type="ECO:0000313" key="2">
    <source>
        <dbReference type="EMBL" id="JAG31148.1"/>
    </source>
</evidence>
<gene>
    <name evidence="2" type="primary">HTR1B_1</name>
    <name evidence="2" type="ORF">CM83_18193</name>
</gene>
<reference evidence="2" key="2">
    <citation type="submission" date="2014-07" db="EMBL/GenBank/DDBJ databases">
        <authorList>
            <person name="Hull J."/>
        </authorList>
    </citation>
    <scope>NUCLEOTIDE SEQUENCE</scope>
</reference>
<keyword evidence="2" id="KW-0675">Receptor</keyword>
<accession>A0A0A9YJ82</accession>
<name>A0A0A9YJ82_LYGHE</name>
<feature type="transmembrane region" description="Helical" evidence="1">
    <location>
        <begin position="15"/>
        <end position="38"/>
    </location>
</feature>
<dbReference type="PANTHER" id="PTHR40741:SF1">
    <property type="entry name" value="AMASTIN"/>
    <property type="match status" value="1"/>
</dbReference>
<dbReference type="Pfam" id="PF07344">
    <property type="entry name" value="Amastin"/>
    <property type="match status" value="1"/>
</dbReference>
<dbReference type="EMBL" id="GBHO01012456">
    <property type="protein sequence ID" value="JAG31148.1"/>
    <property type="molecule type" value="Transcribed_RNA"/>
</dbReference>
<dbReference type="InterPro" id="IPR009944">
    <property type="entry name" value="Amastin"/>
</dbReference>
<protein>
    <submittedName>
        <fullName evidence="2">5-hydroxytryptamine receptor 1B</fullName>
    </submittedName>
</protein>
<sequence length="134" mass="15081">MKLWSDTSLCDNRRLIFRLLGIGSSAAMIFGILTTICASAHIPTRRPNGLAALIFIFSFLAFVTQVISVCAIVVPYMKDQAKSGNSSFDYKSLKSQDYKLFYGFYLSVTATAFYLITFVLEFFGCRNVYSFDLK</sequence>
<organism evidence="2">
    <name type="scientific">Lygus hesperus</name>
    <name type="common">Western plant bug</name>
    <dbReference type="NCBI Taxonomy" id="30085"/>
    <lineage>
        <taxon>Eukaryota</taxon>
        <taxon>Metazoa</taxon>
        <taxon>Ecdysozoa</taxon>
        <taxon>Arthropoda</taxon>
        <taxon>Hexapoda</taxon>
        <taxon>Insecta</taxon>
        <taxon>Pterygota</taxon>
        <taxon>Neoptera</taxon>
        <taxon>Paraneoptera</taxon>
        <taxon>Hemiptera</taxon>
        <taxon>Heteroptera</taxon>
        <taxon>Panheteroptera</taxon>
        <taxon>Cimicomorpha</taxon>
        <taxon>Miridae</taxon>
        <taxon>Mirini</taxon>
        <taxon>Lygus</taxon>
    </lineage>
</organism>
<reference evidence="2" key="1">
    <citation type="journal article" date="2014" name="PLoS ONE">
        <title>Transcriptome-Based Identification of ABC Transporters in the Western Tarnished Plant Bug Lygus hesperus.</title>
        <authorList>
            <person name="Hull J.J."/>
            <person name="Chaney K."/>
            <person name="Geib S.M."/>
            <person name="Fabrick J.A."/>
            <person name="Brent C.S."/>
            <person name="Walsh D."/>
            <person name="Lavine L.C."/>
        </authorList>
    </citation>
    <scope>NUCLEOTIDE SEQUENCE</scope>
</reference>
<keyword evidence="1" id="KW-0472">Membrane</keyword>
<dbReference type="AlphaFoldDB" id="A0A0A9YJ82"/>
<proteinExistence type="predicted"/>
<feature type="transmembrane region" description="Helical" evidence="1">
    <location>
        <begin position="100"/>
        <end position="124"/>
    </location>
</feature>
<dbReference type="PANTHER" id="PTHR40741">
    <property type="entry name" value="AMASTIN-RELATED"/>
    <property type="match status" value="1"/>
</dbReference>
<evidence type="ECO:0000256" key="1">
    <source>
        <dbReference type="SAM" id="Phobius"/>
    </source>
</evidence>